<feature type="binding site" evidence="2">
    <location>
        <position position="39"/>
    </location>
    <ligand>
        <name>Fe cation</name>
        <dbReference type="ChEBI" id="CHEBI:24875"/>
        <label>2</label>
    </ligand>
</feature>
<dbReference type="RefSeq" id="WP_042056666.1">
    <property type="nucleotide sequence ID" value="NZ_BAND01000016.1"/>
</dbReference>
<feature type="active site" description="Proton donor" evidence="1">
    <location>
        <position position="68"/>
    </location>
</feature>
<feature type="binding site" evidence="2">
    <location>
        <position position="178"/>
    </location>
    <ligand>
        <name>Fe cation</name>
        <dbReference type="ChEBI" id="CHEBI:24875"/>
        <label>2</label>
    </ligand>
</feature>
<gene>
    <name evidence="3" type="ORF">Amme_016_036</name>
</gene>
<feature type="binding site" evidence="2">
    <location>
        <position position="67"/>
    </location>
    <ligand>
        <name>Fe cation</name>
        <dbReference type="ChEBI" id="CHEBI:24875"/>
        <label>2</label>
    </ligand>
</feature>
<feature type="binding site" evidence="2">
    <location>
        <position position="8"/>
    </location>
    <ligand>
        <name>Fe cation</name>
        <dbReference type="ChEBI" id="CHEBI:24875"/>
        <label>1</label>
    </ligand>
</feature>
<feature type="binding site" evidence="2">
    <location>
        <position position="180"/>
    </location>
    <ligand>
        <name>Fe cation</name>
        <dbReference type="ChEBI" id="CHEBI:24875"/>
        <label>1</label>
    </ligand>
</feature>
<dbReference type="PIRSF" id="PIRSF004789">
    <property type="entry name" value="DR1281"/>
    <property type="match status" value="1"/>
</dbReference>
<dbReference type="OrthoDB" id="9801109at2"/>
<dbReference type="AlphaFoldDB" id="A0A023D272"/>
<dbReference type="Proteomes" id="UP000019760">
    <property type="component" value="Unassembled WGS sequence"/>
</dbReference>
<dbReference type="Gene3D" id="3.60.21.10">
    <property type="match status" value="1"/>
</dbReference>
<dbReference type="NCBIfam" id="TIGR00282">
    <property type="entry name" value="TIGR00282 family metallophosphoesterase"/>
    <property type="match status" value="1"/>
</dbReference>
<dbReference type="PANTHER" id="PTHR36303">
    <property type="entry name" value="2',3'-CYCLIC-NUCLEOTIDE 2'-PHOSPHODIESTERASE"/>
    <property type="match status" value="1"/>
</dbReference>
<dbReference type="SUPFAM" id="SSF56300">
    <property type="entry name" value="Metallo-dependent phosphatases"/>
    <property type="match status" value="1"/>
</dbReference>
<name>A0A023D272_ACIMT</name>
<keyword evidence="2" id="KW-0479">Metal-binding</keyword>
<evidence type="ECO:0008006" key="5">
    <source>
        <dbReference type="Google" id="ProtNLM"/>
    </source>
</evidence>
<comment type="caution">
    <text evidence="3">The sequence shown here is derived from an EMBL/GenBank/DDBJ whole genome shotgun (WGS) entry which is preliminary data.</text>
</comment>
<dbReference type="GO" id="GO:0004113">
    <property type="term" value="F:2',3'-cyclic-nucleotide 3'-phosphodiesterase activity"/>
    <property type="evidence" value="ECO:0007669"/>
    <property type="project" value="TreeGrafter"/>
</dbReference>
<evidence type="ECO:0000256" key="1">
    <source>
        <dbReference type="PIRSR" id="PIRSR004789-50"/>
    </source>
</evidence>
<dbReference type="InterPro" id="IPR005235">
    <property type="entry name" value="YmdB-like"/>
</dbReference>
<reference evidence="4" key="1">
    <citation type="journal article" date="2014" name="FEMS Microbiol. Lett.">
        <title>Draft Genomic DNA Sequence of the Facultatively Methylotrophic Bacterium Acidomonas methanolica type strain MB58.</title>
        <authorList>
            <person name="Higashiura N."/>
            <person name="Hadano H."/>
            <person name="Hirakawa H."/>
            <person name="Matsutani M."/>
            <person name="Takabe S."/>
            <person name="Matsushita K."/>
            <person name="Azuma Y."/>
        </authorList>
    </citation>
    <scope>NUCLEOTIDE SEQUENCE [LARGE SCALE GENOMIC DNA]</scope>
    <source>
        <strain evidence="4">MB58</strain>
    </source>
</reference>
<organism evidence="3 4">
    <name type="scientific">Acidomonas methanolica NBRC 104435</name>
    <dbReference type="NCBI Taxonomy" id="1231351"/>
    <lineage>
        <taxon>Bacteria</taxon>
        <taxon>Pseudomonadati</taxon>
        <taxon>Pseudomonadota</taxon>
        <taxon>Alphaproteobacteria</taxon>
        <taxon>Acetobacterales</taxon>
        <taxon>Acetobacteraceae</taxon>
        <taxon>Acidomonas</taxon>
    </lineage>
</organism>
<feature type="binding site" evidence="2">
    <location>
        <position position="40"/>
    </location>
    <ligand>
        <name>Fe cation</name>
        <dbReference type="ChEBI" id="CHEBI:24875"/>
        <label>1</label>
    </ligand>
</feature>
<dbReference type="EMBL" id="BAND01000016">
    <property type="protein sequence ID" value="GAJ28253.1"/>
    <property type="molecule type" value="Genomic_DNA"/>
</dbReference>
<dbReference type="CDD" id="cd07382">
    <property type="entry name" value="MPP_DR1281"/>
    <property type="match status" value="1"/>
</dbReference>
<dbReference type="GO" id="GO:0046872">
    <property type="term" value="F:metal ion binding"/>
    <property type="evidence" value="ECO:0007669"/>
    <property type="project" value="UniProtKB-KW"/>
</dbReference>
<keyword evidence="4" id="KW-1185">Reference proteome</keyword>
<evidence type="ECO:0000313" key="3">
    <source>
        <dbReference type="EMBL" id="GAJ28253.1"/>
    </source>
</evidence>
<evidence type="ECO:0000313" key="4">
    <source>
        <dbReference type="Proteomes" id="UP000019760"/>
    </source>
</evidence>
<feature type="binding site" evidence="2">
    <location>
        <position position="39"/>
    </location>
    <ligand>
        <name>Fe cation</name>
        <dbReference type="ChEBI" id="CHEBI:24875"/>
        <label>1</label>
    </ligand>
</feature>
<feature type="binding site" evidence="2">
    <location>
        <position position="153"/>
    </location>
    <ligand>
        <name>Fe cation</name>
        <dbReference type="ChEBI" id="CHEBI:24875"/>
        <label>2</label>
    </ligand>
</feature>
<dbReference type="InterPro" id="IPR029052">
    <property type="entry name" value="Metallo-depent_PP-like"/>
</dbReference>
<sequence>MRLLFLGDIVGRAGRDAVCAVLPEWRRTLALDFVVVNAENASHGYGLSPGIADELLRAGVDVITLGNHAWDRRDMIGHIERTPQIIRPINYPRGTPGKGSVLVTLADGRRVLVVNVMGRLFMDPLDDPFRTVSEVLTRHKLGLTVQAIIVDFHGEASSEKMAFGHVMDGHVSLVVGTHTHVPTADCRILRNGTACQTDAGMCGDYDSVIGMGKEASIARFLRKMPGERPQPAEGEATVCGVLVQTDDATGRAIRVAPIRHGGCLHAAWPEF</sequence>
<accession>A0A023D272</accession>
<proteinExistence type="predicted"/>
<protein>
    <recommendedName>
        <fullName evidence="5">Metallophosphoesterase</fullName>
    </recommendedName>
</protein>
<dbReference type="Pfam" id="PF13277">
    <property type="entry name" value="YmdB"/>
    <property type="match status" value="1"/>
</dbReference>
<reference evidence="3 4" key="2">
    <citation type="journal article" date="2014" name="FEMS Microbiol. Lett.">
        <title>Draft genomic DNA sequence of the facultatively methylotrophic bacterium Acidomonas methanolica type strain MB58.</title>
        <authorList>
            <person name="Higashiura N."/>
            <person name="Hadano H."/>
            <person name="Hirakawa H."/>
            <person name="Matsutani M."/>
            <person name="Takabe S."/>
            <person name="Matsushita K."/>
            <person name="Azuma Y."/>
        </authorList>
    </citation>
    <scope>NUCLEOTIDE SEQUENCE [LARGE SCALE GENOMIC DNA]</scope>
    <source>
        <strain evidence="3 4">MB58</strain>
    </source>
</reference>
<dbReference type="PANTHER" id="PTHR36303:SF1">
    <property type="entry name" value="2',3'-CYCLIC-NUCLEOTIDE 2'-PHOSPHODIESTERASE"/>
    <property type="match status" value="1"/>
</dbReference>
<evidence type="ECO:0000256" key="2">
    <source>
        <dbReference type="PIRSR" id="PIRSR004789-51"/>
    </source>
</evidence>